<dbReference type="PRINTS" id="PR01576">
    <property type="entry name" value="PDEFORMYLASE"/>
</dbReference>
<dbReference type="eggNOG" id="COG0242">
    <property type="taxonomic scope" value="Bacteria"/>
</dbReference>
<dbReference type="FunFam" id="3.90.45.10:FF:000001">
    <property type="entry name" value="Peptide deformylase"/>
    <property type="match status" value="1"/>
</dbReference>
<dbReference type="RefSeq" id="WP_007193243.1">
    <property type="nucleotide sequence ID" value="NZ_AFWV01000007.1"/>
</dbReference>
<keyword evidence="3 6" id="KW-0378">Hydrolase</keyword>
<dbReference type="EC" id="3.5.1.88" evidence="6"/>
<evidence type="ECO:0000256" key="2">
    <source>
        <dbReference type="ARBA" id="ARBA00022723"/>
    </source>
</evidence>
<evidence type="ECO:0000256" key="7">
    <source>
        <dbReference type="SAM" id="MobiDB-lite"/>
    </source>
</evidence>
<evidence type="ECO:0000313" key="8">
    <source>
        <dbReference type="EMBL" id="EGV18384.1"/>
    </source>
</evidence>
<evidence type="ECO:0000256" key="6">
    <source>
        <dbReference type="HAMAP-Rule" id="MF_00163"/>
    </source>
</evidence>
<keyword evidence="4 6" id="KW-0648">Protein biosynthesis</keyword>
<gene>
    <name evidence="6" type="primary">def</name>
    <name evidence="8" type="ORF">ThimaDRAFT_2368</name>
</gene>
<dbReference type="InterPro" id="IPR036821">
    <property type="entry name" value="Peptide_deformylase_sf"/>
</dbReference>
<feature type="binding site" evidence="6">
    <location>
        <position position="137"/>
    </location>
    <ligand>
        <name>Fe cation</name>
        <dbReference type="ChEBI" id="CHEBI:24875"/>
    </ligand>
</feature>
<dbReference type="Proteomes" id="UP000005459">
    <property type="component" value="Unassembled WGS sequence"/>
</dbReference>
<dbReference type="EMBL" id="AFWV01000007">
    <property type="protein sequence ID" value="EGV18384.1"/>
    <property type="molecule type" value="Genomic_DNA"/>
</dbReference>
<dbReference type="PANTHER" id="PTHR10458:SF22">
    <property type="entry name" value="PEPTIDE DEFORMYLASE"/>
    <property type="match status" value="1"/>
</dbReference>
<dbReference type="Gene3D" id="3.90.45.10">
    <property type="entry name" value="Peptide deformylase"/>
    <property type="match status" value="1"/>
</dbReference>
<reference evidence="8 9" key="1">
    <citation type="submission" date="2011-06" db="EMBL/GenBank/DDBJ databases">
        <title>The draft genome of Thiocapsa marina 5811.</title>
        <authorList>
            <consortium name="US DOE Joint Genome Institute (JGI-PGF)"/>
            <person name="Lucas S."/>
            <person name="Han J."/>
            <person name="Cheng J.-F."/>
            <person name="Goodwin L."/>
            <person name="Pitluck S."/>
            <person name="Peters L."/>
            <person name="Land M.L."/>
            <person name="Hauser L."/>
            <person name="Vogl K."/>
            <person name="Liu Z."/>
            <person name="Imhoff J."/>
            <person name="Thiel V."/>
            <person name="Frigaard N.-U."/>
            <person name="Bryant D."/>
            <person name="Woyke T.J."/>
        </authorList>
    </citation>
    <scope>NUCLEOTIDE SEQUENCE [LARGE SCALE GENOMIC DNA]</scope>
    <source>
        <strain evidence="8 9">5811</strain>
    </source>
</reference>
<dbReference type="NCBIfam" id="NF001159">
    <property type="entry name" value="PRK00150.1-3"/>
    <property type="match status" value="1"/>
</dbReference>
<feature type="binding site" evidence="6">
    <location>
        <position position="133"/>
    </location>
    <ligand>
        <name>Fe cation</name>
        <dbReference type="ChEBI" id="CHEBI:24875"/>
    </ligand>
</feature>
<dbReference type="CDD" id="cd00487">
    <property type="entry name" value="Pep_deformylase"/>
    <property type="match status" value="1"/>
</dbReference>
<dbReference type="OrthoDB" id="9804313at2"/>
<dbReference type="SUPFAM" id="SSF56420">
    <property type="entry name" value="Peptide deformylase"/>
    <property type="match status" value="1"/>
</dbReference>
<sequence length="177" mass="20024">MAKLDILTFPDPRLRRKAIPVARVDADTVRLVDDMLETMYAAPGIGLAAIQVNVPRRVVVIDVSESHDAPLCLINPEILSREGEEQMDEGCLSVPGFFETVKRAERVRVQALDREGKPFTLDADGLLAVCIQHEIDHLDGKLFVDHISMLKRQRIRRKLEKEQRHSASEPEQRRGVL</sequence>
<comment type="cofactor">
    <cofactor evidence="6">
        <name>Fe(2+)</name>
        <dbReference type="ChEBI" id="CHEBI:29033"/>
    </cofactor>
    <text evidence="6">Binds 1 Fe(2+) ion.</text>
</comment>
<dbReference type="GO" id="GO:0006412">
    <property type="term" value="P:translation"/>
    <property type="evidence" value="ECO:0007669"/>
    <property type="project" value="UniProtKB-UniRule"/>
</dbReference>
<dbReference type="NCBIfam" id="TIGR00079">
    <property type="entry name" value="pept_deformyl"/>
    <property type="match status" value="1"/>
</dbReference>
<dbReference type="PATRIC" id="fig|768671.3.peg.2508"/>
<feature type="compositionally biased region" description="Basic and acidic residues" evidence="7">
    <location>
        <begin position="159"/>
        <end position="177"/>
    </location>
</feature>
<evidence type="ECO:0000256" key="4">
    <source>
        <dbReference type="ARBA" id="ARBA00022917"/>
    </source>
</evidence>
<protein>
    <recommendedName>
        <fullName evidence="6">Peptide deformylase</fullName>
        <shortName evidence="6">PDF</shortName>
        <ecNumber evidence="6">3.5.1.88</ecNumber>
    </recommendedName>
    <alternativeName>
        <fullName evidence="6">Polypeptide deformylase</fullName>
    </alternativeName>
</protein>
<dbReference type="GO" id="GO:0042586">
    <property type="term" value="F:peptide deformylase activity"/>
    <property type="evidence" value="ECO:0007669"/>
    <property type="project" value="UniProtKB-UniRule"/>
</dbReference>
<evidence type="ECO:0000256" key="3">
    <source>
        <dbReference type="ARBA" id="ARBA00022801"/>
    </source>
</evidence>
<dbReference type="InterPro" id="IPR023635">
    <property type="entry name" value="Peptide_deformylase"/>
</dbReference>
<dbReference type="HAMAP" id="MF_00163">
    <property type="entry name" value="Pep_deformylase"/>
    <property type="match status" value="1"/>
</dbReference>
<comment type="catalytic activity">
    <reaction evidence="6">
        <text>N-terminal N-formyl-L-methionyl-[peptide] + H2O = N-terminal L-methionyl-[peptide] + formate</text>
        <dbReference type="Rhea" id="RHEA:24420"/>
        <dbReference type="Rhea" id="RHEA-COMP:10639"/>
        <dbReference type="Rhea" id="RHEA-COMP:10640"/>
        <dbReference type="ChEBI" id="CHEBI:15377"/>
        <dbReference type="ChEBI" id="CHEBI:15740"/>
        <dbReference type="ChEBI" id="CHEBI:49298"/>
        <dbReference type="ChEBI" id="CHEBI:64731"/>
        <dbReference type="EC" id="3.5.1.88"/>
    </reaction>
</comment>
<dbReference type="GO" id="GO:0046872">
    <property type="term" value="F:metal ion binding"/>
    <property type="evidence" value="ECO:0007669"/>
    <property type="project" value="UniProtKB-KW"/>
</dbReference>
<organism evidence="8 9">
    <name type="scientific">Thiocapsa marina 5811</name>
    <dbReference type="NCBI Taxonomy" id="768671"/>
    <lineage>
        <taxon>Bacteria</taxon>
        <taxon>Pseudomonadati</taxon>
        <taxon>Pseudomonadota</taxon>
        <taxon>Gammaproteobacteria</taxon>
        <taxon>Chromatiales</taxon>
        <taxon>Chromatiaceae</taxon>
        <taxon>Thiocapsa</taxon>
    </lineage>
</organism>
<feature type="active site" evidence="6">
    <location>
        <position position="134"/>
    </location>
</feature>
<dbReference type="STRING" id="768671.ThimaDRAFT_2368"/>
<evidence type="ECO:0000256" key="5">
    <source>
        <dbReference type="ARBA" id="ARBA00023004"/>
    </source>
</evidence>
<comment type="function">
    <text evidence="6">Removes the formyl group from the N-terminal Met of newly synthesized proteins. Requires at least a dipeptide for an efficient rate of reaction. N-terminal L-methionine is a prerequisite for activity but the enzyme has broad specificity at other positions.</text>
</comment>
<accession>F9UBR6</accession>
<keyword evidence="5 6" id="KW-0408">Iron</keyword>
<feature type="binding site" evidence="6">
    <location>
        <position position="91"/>
    </location>
    <ligand>
        <name>Fe cation</name>
        <dbReference type="ChEBI" id="CHEBI:24875"/>
    </ligand>
</feature>
<name>F9UBR6_9GAMM</name>
<evidence type="ECO:0000256" key="1">
    <source>
        <dbReference type="ARBA" id="ARBA00010759"/>
    </source>
</evidence>
<evidence type="ECO:0000313" key="9">
    <source>
        <dbReference type="Proteomes" id="UP000005459"/>
    </source>
</evidence>
<feature type="region of interest" description="Disordered" evidence="7">
    <location>
        <begin position="158"/>
        <end position="177"/>
    </location>
</feature>
<keyword evidence="9" id="KW-1185">Reference proteome</keyword>
<dbReference type="PANTHER" id="PTHR10458">
    <property type="entry name" value="PEPTIDE DEFORMYLASE"/>
    <property type="match status" value="1"/>
</dbReference>
<dbReference type="Pfam" id="PF01327">
    <property type="entry name" value="Pep_deformylase"/>
    <property type="match status" value="1"/>
</dbReference>
<dbReference type="PIRSF" id="PIRSF004749">
    <property type="entry name" value="Pep_def"/>
    <property type="match status" value="1"/>
</dbReference>
<dbReference type="AlphaFoldDB" id="F9UBR6"/>
<comment type="similarity">
    <text evidence="1 6">Belongs to the polypeptide deformylase family.</text>
</comment>
<proteinExistence type="inferred from homology"/>
<keyword evidence="2 6" id="KW-0479">Metal-binding</keyword>